<dbReference type="SUPFAM" id="SSF54631">
    <property type="entry name" value="CBS-domain pair"/>
    <property type="match status" value="1"/>
</dbReference>
<evidence type="ECO:0000256" key="1">
    <source>
        <dbReference type="ARBA" id="ARBA00023122"/>
    </source>
</evidence>
<dbReference type="Proteomes" id="UP001499990">
    <property type="component" value="Unassembled WGS sequence"/>
</dbReference>
<dbReference type="InterPro" id="IPR046342">
    <property type="entry name" value="CBS_dom_sf"/>
</dbReference>
<dbReference type="PANTHER" id="PTHR43080">
    <property type="entry name" value="CBS DOMAIN-CONTAINING PROTEIN CBSX3, MITOCHONDRIAL"/>
    <property type="match status" value="1"/>
</dbReference>
<accession>A0ABP6SF64</accession>
<sequence>MLVRDAMSTMVLTIGPAHTLRQAARLMAARHVGAAVVLDPDTSGLGILTERDILNSLGRGQNPDLERAAAHTTTDVVFAAPVWTLDEAAHAMTRGGFRHLVVLDNDGPVGIVSVRDIIRCWAPSRHRTTELAS</sequence>
<evidence type="ECO:0000313" key="4">
    <source>
        <dbReference type="EMBL" id="GAA3375316.1"/>
    </source>
</evidence>
<dbReference type="Pfam" id="PF00571">
    <property type="entry name" value="CBS"/>
    <property type="match status" value="2"/>
</dbReference>
<dbReference type="InterPro" id="IPR000644">
    <property type="entry name" value="CBS_dom"/>
</dbReference>
<organism evidence="4 5">
    <name type="scientific">Streptomyces sannanensis</name>
    <dbReference type="NCBI Taxonomy" id="285536"/>
    <lineage>
        <taxon>Bacteria</taxon>
        <taxon>Bacillati</taxon>
        <taxon>Actinomycetota</taxon>
        <taxon>Actinomycetes</taxon>
        <taxon>Kitasatosporales</taxon>
        <taxon>Streptomycetaceae</taxon>
        <taxon>Streptomyces</taxon>
    </lineage>
</organism>
<evidence type="ECO:0000259" key="3">
    <source>
        <dbReference type="PROSITE" id="PS51371"/>
    </source>
</evidence>
<dbReference type="Gene3D" id="3.10.580.10">
    <property type="entry name" value="CBS-domain"/>
    <property type="match status" value="1"/>
</dbReference>
<keyword evidence="5" id="KW-1185">Reference proteome</keyword>
<evidence type="ECO:0000256" key="2">
    <source>
        <dbReference type="PROSITE-ProRule" id="PRU00703"/>
    </source>
</evidence>
<dbReference type="RefSeq" id="WP_345040049.1">
    <property type="nucleotide sequence ID" value="NZ_BAAAYL010000001.1"/>
</dbReference>
<reference evidence="5" key="1">
    <citation type="journal article" date="2019" name="Int. J. Syst. Evol. Microbiol.">
        <title>The Global Catalogue of Microorganisms (GCM) 10K type strain sequencing project: providing services to taxonomists for standard genome sequencing and annotation.</title>
        <authorList>
            <consortium name="The Broad Institute Genomics Platform"/>
            <consortium name="The Broad Institute Genome Sequencing Center for Infectious Disease"/>
            <person name="Wu L."/>
            <person name="Ma J."/>
        </authorList>
    </citation>
    <scope>NUCLEOTIDE SEQUENCE [LARGE SCALE GENOMIC DNA]</scope>
    <source>
        <strain evidence="5">JCM 9651</strain>
    </source>
</reference>
<dbReference type="InterPro" id="IPR051257">
    <property type="entry name" value="Diverse_CBS-Domain"/>
</dbReference>
<feature type="domain" description="CBS" evidence="3">
    <location>
        <begin position="72"/>
        <end position="128"/>
    </location>
</feature>
<evidence type="ECO:0000313" key="5">
    <source>
        <dbReference type="Proteomes" id="UP001499990"/>
    </source>
</evidence>
<name>A0ABP6SF64_9ACTN</name>
<dbReference type="EMBL" id="BAAAYL010000001">
    <property type="protein sequence ID" value="GAA3375316.1"/>
    <property type="molecule type" value="Genomic_DNA"/>
</dbReference>
<dbReference type="PANTHER" id="PTHR43080:SF2">
    <property type="entry name" value="CBS DOMAIN-CONTAINING PROTEIN"/>
    <property type="match status" value="1"/>
</dbReference>
<comment type="caution">
    <text evidence="4">The sequence shown here is derived from an EMBL/GenBank/DDBJ whole genome shotgun (WGS) entry which is preliminary data.</text>
</comment>
<dbReference type="PROSITE" id="PS51371">
    <property type="entry name" value="CBS"/>
    <property type="match status" value="2"/>
</dbReference>
<feature type="domain" description="CBS" evidence="3">
    <location>
        <begin position="7"/>
        <end position="65"/>
    </location>
</feature>
<gene>
    <name evidence="4" type="ORF">GCM10020367_42650</name>
</gene>
<protein>
    <submittedName>
        <fullName evidence="4">CBS domain-containing protein</fullName>
    </submittedName>
</protein>
<keyword evidence="1 2" id="KW-0129">CBS domain</keyword>
<dbReference type="SMART" id="SM00116">
    <property type="entry name" value="CBS"/>
    <property type="match status" value="2"/>
</dbReference>
<proteinExistence type="predicted"/>